<comment type="cofactor">
    <cofactor evidence="1">
        <name>Mg(2+)</name>
        <dbReference type="ChEBI" id="CHEBI:18420"/>
    </cofactor>
</comment>
<organism evidence="7 8">
    <name type="scientific">Tripterygium wilfordii</name>
    <name type="common">Thunder God vine</name>
    <dbReference type="NCBI Taxonomy" id="458696"/>
    <lineage>
        <taxon>Eukaryota</taxon>
        <taxon>Viridiplantae</taxon>
        <taxon>Streptophyta</taxon>
        <taxon>Embryophyta</taxon>
        <taxon>Tracheophyta</taxon>
        <taxon>Spermatophyta</taxon>
        <taxon>Magnoliopsida</taxon>
        <taxon>eudicotyledons</taxon>
        <taxon>Gunneridae</taxon>
        <taxon>Pentapetalae</taxon>
        <taxon>rosids</taxon>
        <taxon>fabids</taxon>
        <taxon>Celastrales</taxon>
        <taxon>Celastraceae</taxon>
        <taxon>Tripterygium</taxon>
    </lineage>
</organism>
<dbReference type="GO" id="GO:0016102">
    <property type="term" value="P:diterpenoid biosynthetic process"/>
    <property type="evidence" value="ECO:0007669"/>
    <property type="project" value="InterPro"/>
</dbReference>
<dbReference type="FunFam" id="1.50.10.130:FF:000001">
    <property type="entry name" value="Isoprene synthase, chloroplastic"/>
    <property type="match status" value="1"/>
</dbReference>
<keyword evidence="2" id="KW-0479">Metal-binding</keyword>
<dbReference type="CDD" id="cd00684">
    <property type="entry name" value="Terpene_cyclase_plant_C1"/>
    <property type="match status" value="1"/>
</dbReference>
<keyword evidence="4" id="KW-0456">Lyase</keyword>
<dbReference type="InterPro" id="IPR050148">
    <property type="entry name" value="Terpene_synthase-like"/>
</dbReference>
<dbReference type="InParanoid" id="A0A7J7BWZ4"/>
<dbReference type="InterPro" id="IPR005630">
    <property type="entry name" value="Terpene_synthase_metal-bd"/>
</dbReference>
<keyword evidence="3" id="KW-0460">Magnesium</keyword>
<dbReference type="AlphaFoldDB" id="A0A7J7BWZ4"/>
<sequence>MAVHLMNTSLTLIHPLKCDFLKQVPPPRRVRTTPADARWVSCSFSSTEFPMPAPNYQRRSANYKPTTWTHKFLQSIKIDHTDEEYEKLKAKKLKEEVRGMINDEGVEILTKLELINDIQRLGLGYHYENDIKKALDRCLSSKEEEISLHATALRFRLLRQHGYQVSQDVFKYFMDDNGHFKRYIQNDIKGMLSLYEAAYLALEGEEDLLDKALVFTSEHLRDFQSKMEGYYGIAEHVSHSLELPVHRRMSRLEARWFIEALDKSNYINSKLLELAKLDFNLVQSVHQRDLGDMSMWWNNLGLSNKLSFARDRLMECFFWTVGMVFQPQFSHCRKGLTKVTYFITIIDDIYDVYGTLDELEQFTNLVERWDIDGVADLPDYMRLCFLALYNTINEMAYDTLKERGENIIPYLTKAWADICKAFLQEAKWSCGKCIPTFEEYLENGWRSVSGVVILTHTYFLLGQTISKQPLDCLKDCHQLLRSSSIIFRLCNDLGTSSAEILRGESANSITCYMNETRCSEEVARAHCISLIGKAWKELNRILVDDDSPFDEFFVETAINLARMAQCTYQYGDAHGAPDATSKNRVRSLIIEPISLA</sequence>
<evidence type="ECO:0000256" key="2">
    <source>
        <dbReference type="ARBA" id="ARBA00022723"/>
    </source>
</evidence>
<gene>
    <name evidence="7" type="ORF">HS088_TW22G00108</name>
</gene>
<name>A0A7J7BWZ4_TRIWF</name>
<dbReference type="SUPFAM" id="SSF48239">
    <property type="entry name" value="Terpenoid cyclases/Protein prenyltransferases"/>
    <property type="match status" value="1"/>
</dbReference>
<evidence type="ECO:0000313" key="7">
    <source>
        <dbReference type="EMBL" id="KAF5726430.1"/>
    </source>
</evidence>
<dbReference type="GO" id="GO:0010333">
    <property type="term" value="F:terpene synthase activity"/>
    <property type="evidence" value="ECO:0007669"/>
    <property type="project" value="InterPro"/>
</dbReference>
<dbReference type="PANTHER" id="PTHR31225:SF252">
    <property type="entry name" value="TERPENE SYNTHASE 12-RELATED"/>
    <property type="match status" value="1"/>
</dbReference>
<dbReference type="Proteomes" id="UP000593562">
    <property type="component" value="Unassembled WGS sequence"/>
</dbReference>
<dbReference type="InterPro" id="IPR008949">
    <property type="entry name" value="Isoprenoid_synthase_dom_sf"/>
</dbReference>
<dbReference type="Pfam" id="PF03936">
    <property type="entry name" value="Terpene_synth_C"/>
    <property type="match status" value="1"/>
</dbReference>
<feature type="domain" description="Terpene synthase metal-binding" evidence="6">
    <location>
        <begin position="299"/>
        <end position="537"/>
    </location>
</feature>
<dbReference type="SUPFAM" id="SSF48576">
    <property type="entry name" value="Terpenoid synthases"/>
    <property type="match status" value="1"/>
</dbReference>
<evidence type="ECO:0000256" key="3">
    <source>
        <dbReference type="ARBA" id="ARBA00022842"/>
    </source>
</evidence>
<dbReference type="InterPro" id="IPR001906">
    <property type="entry name" value="Terpene_synth_N"/>
</dbReference>
<keyword evidence="8" id="KW-1185">Reference proteome</keyword>
<evidence type="ECO:0000313" key="8">
    <source>
        <dbReference type="Proteomes" id="UP000593562"/>
    </source>
</evidence>
<proteinExistence type="predicted"/>
<dbReference type="FunCoup" id="A0A7J7BWZ4">
    <property type="interactions" value="268"/>
</dbReference>
<accession>A0A7J7BWZ4</accession>
<evidence type="ECO:0000259" key="5">
    <source>
        <dbReference type="Pfam" id="PF01397"/>
    </source>
</evidence>
<dbReference type="SFLD" id="SFLDG01019">
    <property type="entry name" value="Terpene_Cyclase_Like_1_C_Termi"/>
    <property type="match status" value="1"/>
</dbReference>
<dbReference type="InterPro" id="IPR008930">
    <property type="entry name" value="Terpenoid_cyclase/PrenylTrfase"/>
</dbReference>
<reference evidence="7 8" key="1">
    <citation type="journal article" date="2020" name="Nat. Commun.">
        <title>Genome of Tripterygium wilfordii and identification of cytochrome P450 involved in triptolide biosynthesis.</title>
        <authorList>
            <person name="Tu L."/>
            <person name="Su P."/>
            <person name="Zhang Z."/>
            <person name="Gao L."/>
            <person name="Wang J."/>
            <person name="Hu T."/>
            <person name="Zhou J."/>
            <person name="Zhang Y."/>
            <person name="Zhao Y."/>
            <person name="Liu Y."/>
            <person name="Song Y."/>
            <person name="Tong Y."/>
            <person name="Lu Y."/>
            <person name="Yang J."/>
            <person name="Xu C."/>
            <person name="Jia M."/>
            <person name="Peters R.J."/>
            <person name="Huang L."/>
            <person name="Gao W."/>
        </authorList>
    </citation>
    <scope>NUCLEOTIDE SEQUENCE [LARGE SCALE GENOMIC DNA]</scope>
    <source>
        <strain evidence="8">cv. XIE 37</strain>
        <tissue evidence="7">Leaf</tissue>
    </source>
</reference>
<dbReference type="InterPro" id="IPR036965">
    <property type="entry name" value="Terpene_synth_N_sf"/>
</dbReference>
<protein>
    <submittedName>
        <fullName evidence="7">Terpene synthase</fullName>
    </submittedName>
</protein>
<evidence type="ECO:0000259" key="6">
    <source>
        <dbReference type="Pfam" id="PF03936"/>
    </source>
</evidence>
<dbReference type="InterPro" id="IPR044814">
    <property type="entry name" value="Terpene_cyclase_plant_C1"/>
</dbReference>
<dbReference type="EMBL" id="JAAARO010000022">
    <property type="protein sequence ID" value="KAF5726430.1"/>
    <property type="molecule type" value="Genomic_DNA"/>
</dbReference>
<comment type="caution">
    <text evidence="7">The sequence shown here is derived from an EMBL/GenBank/DDBJ whole genome shotgun (WGS) entry which is preliminary data.</text>
</comment>
<feature type="domain" description="Terpene synthase N-terminal" evidence="5">
    <location>
        <begin position="68"/>
        <end position="241"/>
    </location>
</feature>
<dbReference type="InterPro" id="IPR034741">
    <property type="entry name" value="Terpene_cyclase-like_1_C"/>
</dbReference>
<evidence type="ECO:0000256" key="4">
    <source>
        <dbReference type="ARBA" id="ARBA00023239"/>
    </source>
</evidence>
<dbReference type="Gene3D" id="1.10.600.10">
    <property type="entry name" value="Farnesyl Diphosphate Synthase"/>
    <property type="match status" value="1"/>
</dbReference>
<dbReference type="FunFam" id="1.10.600.10:FF:000007">
    <property type="entry name" value="Isoprene synthase, chloroplastic"/>
    <property type="match status" value="1"/>
</dbReference>
<dbReference type="OrthoDB" id="1936865at2759"/>
<dbReference type="Pfam" id="PF01397">
    <property type="entry name" value="Terpene_synth"/>
    <property type="match status" value="1"/>
</dbReference>
<dbReference type="GO" id="GO:0000287">
    <property type="term" value="F:magnesium ion binding"/>
    <property type="evidence" value="ECO:0007669"/>
    <property type="project" value="InterPro"/>
</dbReference>
<dbReference type="PANTHER" id="PTHR31225">
    <property type="entry name" value="OS04G0344100 PROTEIN-RELATED"/>
    <property type="match status" value="1"/>
</dbReference>
<dbReference type="SFLD" id="SFLDS00005">
    <property type="entry name" value="Isoprenoid_Synthase_Type_I"/>
    <property type="match status" value="1"/>
</dbReference>
<dbReference type="Gene3D" id="1.50.10.130">
    <property type="entry name" value="Terpene synthase, N-terminal domain"/>
    <property type="match status" value="1"/>
</dbReference>
<evidence type="ECO:0000256" key="1">
    <source>
        <dbReference type="ARBA" id="ARBA00001946"/>
    </source>
</evidence>